<proteinExistence type="predicted"/>
<protein>
    <submittedName>
        <fullName evidence="1">Alternative protein DENR</fullName>
    </submittedName>
</protein>
<accession>L8E7I3</accession>
<dbReference type="AlphaFoldDB" id="L8E7I3"/>
<evidence type="ECO:0000313" key="1">
    <source>
        <dbReference type="EMBL" id="CCQ43230.1"/>
    </source>
</evidence>
<dbReference type="OrthoDB" id="277199at2759"/>
<organism evidence="1">
    <name type="scientific">Homo sapiens</name>
    <name type="common">Human</name>
    <dbReference type="NCBI Taxonomy" id="9606"/>
    <lineage>
        <taxon>Eukaryota</taxon>
        <taxon>Metazoa</taxon>
        <taxon>Chordata</taxon>
        <taxon>Craniata</taxon>
        <taxon>Vertebrata</taxon>
        <taxon>Euteleostomi</taxon>
        <taxon>Mammalia</taxon>
        <taxon>Eutheria</taxon>
        <taxon>Euarchontoglires</taxon>
        <taxon>Primates</taxon>
        <taxon>Haplorrhini</taxon>
        <taxon>Catarrhini</taxon>
        <taxon>Hominidae</taxon>
        <taxon>Homo</taxon>
    </lineage>
</organism>
<dbReference type="ChiTaRS" id="DENR">
    <property type="organism name" value="human"/>
</dbReference>
<reference evidence="1" key="1">
    <citation type="journal article" date="2013" name="PLoS ONE">
        <title>Direct detection of alternative open reading frames translation products in human significantly expands the proteome.</title>
        <authorList>
            <person name="Vanderperre B."/>
            <person name="Lucier J.-F."/>
            <person name="Motard J."/>
            <person name="Tremblay G."/>
            <person name="Vanderperre S."/>
            <person name="Wisztorski M."/>
            <person name="Salzet M."/>
            <person name="Boisvert F.-M."/>
            <person name="Roucou X."/>
        </authorList>
    </citation>
    <scope>NUCLEOTIDE SEQUENCE</scope>
</reference>
<gene>
    <name evidence="1" type="primary">DENR</name>
</gene>
<name>L8E7I3_HUMAN</name>
<sequence>MTVLMMYLMNLNFKSGAANWKEDLWCFKLLWTLLRNLEPMEPLFIAMQITILNECFLKIKY</sequence>
<dbReference type="EMBL" id="HF583733">
    <property type="protein sequence ID" value="CCQ43230.1"/>
    <property type="molecule type" value="Genomic_DNA"/>
</dbReference>